<dbReference type="Pfam" id="PF00496">
    <property type="entry name" value="SBP_bac_5"/>
    <property type="match status" value="1"/>
</dbReference>
<name>Q9ZHG3_RHOFA</name>
<dbReference type="PANTHER" id="PTHR30290">
    <property type="entry name" value="PERIPLASMIC BINDING COMPONENT OF ABC TRANSPORTER"/>
    <property type="match status" value="1"/>
</dbReference>
<accession>Q9ZHG3</accession>
<evidence type="ECO:0000259" key="3">
    <source>
        <dbReference type="Pfam" id="PF00496"/>
    </source>
</evidence>
<protein>
    <recommendedName>
        <fullName evidence="3">Solute-binding protein family 5 domain-containing protein</fullName>
    </recommendedName>
</protein>
<dbReference type="Gene3D" id="3.10.105.10">
    <property type="entry name" value="Dipeptide-binding Protein, Domain 3"/>
    <property type="match status" value="1"/>
</dbReference>
<proteinExistence type="predicted"/>
<evidence type="ECO:0000256" key="2">
    <source>
        <dbReference type="SAM" id="MobiDB-lite"/>
    </source>
</evidence>
<dbReference type="GO" id="GO:0015833">
    <property type="term" value="P:peptide transport"/>
    <property type="evidence" value="ECO:0007669"/>
    <property type="project" value="TreeGrafter"/>
</dbReference>
<sequence>MPVAGLHFDPAQSVLTPDVMWMSMVSGTLMRQSQDGVLEPWMAAGAEVLDPTTARITLRPGVKFTDGSAYDAEAVRTSLMRARTPLTPAAAGGIDPAMKSLTDVVVIDPLTVEVKLGAPMAGQFLIEMSQRNGAILSPKQITESPDTLDTKPIGAGPFTLESNTPQQLLSFRKNPDFWDAENVELGGVDIINTPTGPQQANGLLSGNLDWASYVAVDSAKRVESDGRFSTNVSTVFNVELMMCTGKAPFDNRDVRLAVQNGIDRERYAELAYSGYTVPASSFFRDDNQNFAPETKELAGFNPDRAKELLAGTGPVAFDLHYPTTSITGAEAEVLQSQLSGIGVSTNIIGDRDTLSGFISPQKPGAMLVATIGSYGYGLFSRHFAPGGFFHALRRRSAGCHGRGERSRRSVPPMIPRQLPHTRKRRS</sequence>
<dbReference type="GO" id="GO:1904680">
    <property type="term" value="F:peptide transmembrane transporter activity"/>
    <property type="evidence" value="ECO:0007669"/>
    <property type="project" value="TreeGrafter"/>
</dbReference>
<feature type="domain" description="Solute-binding protein family 5" evidence="3">
    <location>
        <begin position="38"/>
        <end position="350"/>
    </location>
</feature>
<dbReference type="EMBL" id="AF063587">
    <property type="protein sequence ID" value="AAC77914.1"/>
    <property type="molecule type" value="Genomic_DNA"/>
</dbReference>
<dbReference type="Gene3D" id="3.90.76.10">
    <property type="entry name" value="Dipeptide-binding Protein, Domain 1"/>
    <property type="match status" value="1"/>
</dbReference>
<feature type="region of interest" description="Disordered" evidence="2">
    <location>
        <begin position="399"/>
        <end position="426"/>
    </location>
</feature>
<dbReference type="InterPro" id="IPR000914">
    <property type="entry name" value="SBP_5_dom"/>
</dbReference>
<keyword evidence="1" id="KW-0732">Signal</keyword>
<dbReference type="AlphaFoldDB" id="Q9ZHG3"/>
<evidence type="ECO:0000256" key="1">
    <source>
        <dbReference type="ARBA" id="ARBA00022729"/>
    </source>
</evidence>
<evidence type="ECO:0000313" key="4">
    <source>
        <dbReference type="EMBL" id="AAC77914.1"/>
    </source>
</evidence>
<dbReference type="Gene3D" id="3.40.190.10">
    <property type="entry name" value="Periplasmic binding protein-like II"/>
    <property type="match status" value="1"/>
</dbReference>
<dbReference type="SUPFAM" id="SSF53850">
    <property type="entry name" value="Periplasmic binding protein-like II"/>
    <property type="match status" value="1"/>
</dbReference>
<dbReference type="PANTHER" id="PTHR30290:SF38">
    <property type="entry name" value="D,D-DIPEPTIDE-BINDING PERIPLASMIC PROTEIN DDPA-RELATED"/>
    <property type="match status" value="1"/>
</dbReference>
<dbReference type="InterPro" id="IPR039424">
    <property type="entry name" value="SBP_5"/>
</dbReference>
<dbReference type="CDD" id="cd00995">
    <property type="entry name" value="PBP2_NikA_DppA_OppA_like"/>
    <property type="match status" value="1"/>
</dbReference>
<organism evidence="4">
    <name type="scientific">Rhodococcoides fascians</name>
    <name type="common">Rhodococcus fascians</name>
    <dbReference type="NCBI Taxonomy" id="1828"/>
    <lineage>
        <taxon>Bacteria</taxon>
        <taxon>Bacillati</taxon>
        <taxon>Actinomycetota</taxon>
        <taxon>Actinomycetes</taxon>
        <taxon>Mycobacteriales</taxon>
        <taxon>Nocardiaceae</taxon>
        <taxon>Rhodococcoides</taxon>
    </lineage>
</organism>
<reference evidence="4" key="1">
    <citation type="journal article" date="1999" name="DNA Seq.">
        <title>Cloning of an ORF with homology to Mycobacterium echA1, encoding the enoyl-CoA hydratase, in Rhodococcus fascians.</title>
        <authorList>
            <person name="Humanes L."/>
            <person name="Garcia-Fernandez J.M."/>
            <person name="Roldan J.M."/>
            <person name="Diez J."/>
        </authorList>
    </citation>
    <scope>NUCLEOTIDE SEQUENCE</scope>
    <source>
        <strain evidence="4">NRRL-B-15096</strain>
    </source>
</reference>